<accession>A0A2P9AW42</accession>
<dbReference type="EMBL" id="FUIG01000092">
    <property type="protein sequence ID" value="SJM35400.1"/>
    <property type="molecule type" value="Genomic_DNA"/>
</dbReference>
<organism evidence="7 8">
    <name type="scientific">Mesorhizobium delmotii</name>
    <dbReference type="NCBI Taxonomy" id="1631247"/>
    <lineage>
        <taxon>Bacteria</taxon>
        <taxon>Pseudomonadati</taxon>
        <taxon>Pseudomonadota</taxon>
        <taxon>Alphaproteobacteria</taxon>
        <taxon>Hyphomicrobiales</taxon>
        <taxon>Phyllobacteriaceae</taxon>
        <taxon>Mesorhizobium</taxon>
    </lineage>
</organism>
<feature type="signal peptide" evidence="6">
    <location>
        <begin position="1"/>
        <end position="24"/>
    </location>
</feature>
<keyword evidence="4 6" id="KW-0732">Signal</keyword>
<dbReference type="InterPro" id="IPR050490">
    <property type="entry name" value="Bact_solute-bd_prot1"/>
</dbReference>
<name>A0A2P9AW42_9HYPH</name>
<gene>
    <name evidence="7" type="ORF">BQ8482_80034</name>
</gene>
<evidence type="ECO:0000256" key="1">
    <source>
        <dbReference type="ARBA" id="ARBA00004418"/>
    </source>
</evidence>
<proteinExistence type="inferred from homology"/>
<dbReference type="SUPFAM" id="SSF53850">
    <property type="entry name" value="Periplasmic binding protein-like II"/>
    <property type="match status" value="1"/>
</dbReference>
<evidence type="ECO:0000256" key="5">
    <source>
        <dbReference type="ARBA" id="ARBA00022764"/>
    </source>
</evidence>
<comment type="subcellular location">
    <subcellularLocation>
        <location evidence="1">Periplasm</location>
    </subcellularLocation>
</comment>
<dbReference type="RefSeq" id="WP_123151651.1">
    <property type="nucleotide sequence ID" value="NZ_FUIG01000092.1"/>
</dbReference>
<comment type="similarity">
    <text evidence="2">Belongs to the bacterial solute-binding protein 1 family.</text>
</comment>
<reference evidence="8" key="1">
    <citation type="submission" date="2016-12" db="EMBL/GenBank/DDBJ databases">
        <authorList>
            <person name="Brunel B."/>
        </authorList>
    </citation>
    <scope>NUCLEOTIDE SEQUENCE [LARGE SCALE GENOMIC DNA]</scope>
</reference>
<evidence type="ECO:0000256" key="3">
    <source>
        <dbReference type="ARBA" id="ARBA00022448"/>
    </source>
</evidence>
<evidence type="ECO:0000313" key="8">
    <source>
        <dbReference type="Proteomes" id="UP000245698"/>
    </source>
</evidence>
<dbReference type="PROSITE" id="PS51257">
    <property type="entry name" value="PROKAR_LIPOPROTEIN"/>
    <property type="match status" value="1"/>
</dbReference>
<evidence type="ECO:0000313" key="7">
    <source>
        <dbReference type="EMBL" id="SJM35400.1"/>
    </source>
</evidence>
<evidence type="ECO:0000256" key="4">
    <source>
        <dbReference type="ARBA" id="ARBA00022729"/>
    </source>
</evidence>
<keyword evidence="5" id="KW-0574">Periplasm</keyword>
<dbReference type="Pfam" id="PF01547">
    <property type="entry name" value="SBP_bac_1"/>
    <property type="match status" value="1"/>
</dbReference>
<dbReference type="AlphaFoldDB" id="A0A2P9AW42"/>
<keyword evidence="3" id="KW-0813">Transport</keyword>
<protein>
    <submittedName>
        <fullName evidence="7">Extracellular solute-binding protein family 1</fullName>
    </submittedName>
</protein>
<dbReference type="InterPro" id="IPR006059">
    <property type="entry name" value="SBP"/>
</dbReference>
<dbReference type="PANTHER" id="PTHR43649:SF34">
    <property type="entry name" value="ABC TRANSPORTER PERIPLASMIC-BINDING PROTEIN YCJN-RELATED"/>
    <property type="match status" value="1"/>
</dbReference>
<dbReference type="GO" id="GO:0042597">
    <property type="term" value="C:periplasmic space"/>
    <property type="evidence" value="ECO:0007669"/>
    <property type="project" value="UniProtKB-SubCell"/>
</dbReference>
<keyword evidence="8" id="KW-1185">Reference proteome</keyword>
<dbReference type="PANTHER" id="PTHR43649">
    <property type="entry name" value="ARABINOSE-BINDING PROTEIN-RELATED"/>
    <property type="match status" value="1"/>
</dbReference>
<dbReference type="Gene3D" id="3.40.190.10">
    <property type="entry name" value="Periplasmic binding protein-like II"/>
    <property type="match status" value="2"/>
</dbReference>
<sequence length="438" mass="49138">MRKTMTSMLAGIGLVLACGTSVHAQDKELTIFWAEWDPANYLQELVNLYEAESGVKVTVETTPWPDFQTKAFTEFNAKGSAYDMVVGDSQWLGAASEGGHYVDLTDFVKNNNVLETMAPATVKFYSEYPGNSGKYWSIPTEGDAVGWSYRKDWFEDPKEMEAFKAKYGYDLAVPKTWKEMTDIAEFFNRPDQNRYGIAIYTQNQYDGLAMGVENAIFSYGGELGDYATYNVDGIINSDKNVAALENYRKLFGFTPPGWTNAFFTEDNQAITENLAAMSMNYFAFFPALVNEASNPNAKGTGFFANPAGPGGDQFAALGGQGISIVSYSENKEEAMKFLEWFIKDETQKKWAELGGYTCNKAVLESAEFQNATPYNKAFYETMFKVKDFWAVPEYAELLQQLNQRVYPYVVNGQGTAKETLDALAADWNATFKKYNRVQ</sequence>
<evidence type="ECO:0000256" key="2">
    <source>
        <dbReference type="ARBA" id="ARBA00008520"/>
    </source>
</evidence>
<dbReference type="Proteomes" id="UP000245698">
    <property type="component" value="Unassembled WGS sequence"/>
</dbReference>
<evidence type="ECO:0000256" key="6">
    <source>
        <dbReference type="SAM" id="SignalP"/>
    </source>
</evidence>
<feature type="chain" id="PRO_5015106049" evidence="6">
    <location>
        <begin position="25"/>
        <end position="438"/>
    </location>
</feature>